<reference evidence="2" key="1">
    <citation type="journal article" date="2021" name="Microb. Physiol.">
        <title>Proteogenomic Insights into the Physiology of Marine, Sulfate-Reducing, Filamentous Desulfonema limicola and Desulfonema magnum.</title>
        <authorList>
            <person name="Schnaars V."/>
            <person name="Wohlbrand L."/>
            <person name="Scheve S."/>
            <person name="Hinrichs C."/>
            <person name="Reinhardt R."/>
            <person name="Rabus R."/>
        </authorList>
    </citation>
    <scope>NUCLEOTIDE SEQUENCE</scope>
    <source>
        <strain evidence="2">4be13</strain>
    </source>
</reference>
<dbReference type="PANTHER" id="PTHR42924:SF3">
    <property type="entry name" value="POLYMERASE_HISTIDINOL PHOSPHATASE N-TERMINAL DOMAIN-CONTAINING PROTEIN"/>
    <property type="match status" value="1"/>
</dbReference>
<dbReference type="KEGG" id="dmm:dnm_072170"/>
<dbReference type="CDD" id="cd07432">
    <property type="entry name" value="PHP_HisPPase"/>
    <property type="match status" value="1"/>
</dbReference>
<gene>
    <name evidence="2" type="ORF">dnm_072170</name>
</gene>
<keyword evidence="3" id="KW-1185">Reference proteome</keyword>
<evidence type="ECO:0000259" key="1">
    <source>
        <dbReference type="SMART" id="SM00481"/>
    </source>
</evidence>
<proteinExistence type="predicted"/>
<dbReference type="Gene3D" id="3.20.20.140">
    <property type="entry name" value="Metal-dependent hydrolases"/>
    <property type="match status" value="1"/>
</dbReference>
<evidence type="ECO:0000313" key="2">
    <source>
        <dbReference type="EMBL" id="QTA91152.1"/>
    </source>
</evidence>
<dbReference type="Pfam" id="PF13263">
    <property type="entry name" value="PHP_C"/>
    <property type="match status" value="1"/>
</dbReference>
<dbReference type="GO" id="GO:0004534">
    <property type="term" value="F:5'-3' RNA exonuclease activity"/>
    <property type="evidence" value="ECO:0007669"/>
    <property type="project" value="TreeGrafter"/>
</dbReference>
<sequence length="217" mass="24515">MMLFDLHVHTTISICSQLKIDDILKHAKHRGLDGVCITDHQTMNIRHHIREGIQNDGLCILFGMEYTTDDGDFLIFGPFEDIAEDLSATELLRQVKQLGGAAIAAHPFRKNRAVQEYVIREGLCDIVESVNGRNTDAENHRVDSWRQKYFLTESGGSDAHSLNELGKVRTGFAMPVRSRADLIFALKNGLCYPQQNMPDNIFWKNAACSPEYHAPLF</sequence>
<dbReference type="SMART" id="SM00481">
    <property type="entry name" value="POLIIIAc"/>
    <property type="match status" value="1"/>
</dbReference>
<feature type="domain" description="Polymerase/histidinol phosphatase N-terminal" evidence="1">
    <location>
        <begin position="4"/>
        <end position="70"/>
    </location>
</feature>
<dbReference type="AlphaFoldDB" id="A0A975GRQ2"/>
<dbReference type="EMBL" id="CP061800">
    <property type="protein sequence ID" value="QTA91152.1"/>
    <property type="molecule type" value="Genomic_DNA"/>
</dbReference>
<dbReference type="InterPro" id="IPR003141">
    <property type="entry name" value="Pol/His_phosphatase_N"/>
</dbReference>
<dbReference type="InterPro" id="IPR052018">
    <property type="entry name" value="PHP_domain"/>
</dbReference>
<dbReference type="GO" id="GO:0035312">
    <property type="term" value="F:5'-3' DNA exonuclease activity"/>
    <property type="evidence" value="ECO:0007669"/>
    <property type="project" value="TreeGrafter"/>
</dbReference>
<evidence type="ECO:0000313" key="3">
    <source>
        <dbReference type="Proteomes" id="UP000663722"/>
    </source>
</evidence>
<protein>
    <submittedName>
        <fullName evidence="2">PHP domain-containing protein</fullName>
    </submittedName>
</protein>
<dbReference type="InterPro" id="IPR016195">
    <property type="entry name" value="Pol/histidinol_Pase-like"/>
</dbReference>
<dbReference type="PANTHER" id="PTHR42924">
    <property type="entry name" value="EXONUCLEASE"/>
    <property type="match status" value="1"/>
</dbReference>
<dbReference type="RefSeq" id="WP_246556057.1">
    <property type="nucleotide sequence ID" value="NZ_CP061800.1"/>
</dbReference>
<dbReference type="SUPFAM" id="SSF89550">
    <property type="entry name" value="PHP domain-like"/>
    <property type="match status" value="1"/>
</dbReference>
<organism evidence="2 3">
    <name type="scientific">Desulfonema magnum</name>
    <dbReference type="NCBI Taxonomy" id="45655"/>
    <lineage>
        <taxon>Bacteria</taxon>
        <taxon>Pseudomonadati</taxon>
        <taxon>Thermodesulfobacteriota</taxon>
        <taxon>Desulfobacteria</taxon>
        <taxon>Desulfobacterales</taxon>
        <taxon>Desulfococcaceae</taxon>
        <taxon>Desulfonema</taxon>
    </lineage>
</organism>
<dbReference type="Proteomes" id="UP000663722">
    <property type="component" value="Chromosome"/>
</dbReference>
<accession>A0A975GRQ2</accession>
<name>A0A975GRQ2_9BACT</name>